<keyword evidence="3" id="KW-1185">Reference proteome</keyword>
<proteinExistence type="predicted"/>
<dbReference type="OrthoDB" id="2441471at2759"/>
<evidence type="ECO:0000313" key="2">
    <source>
        <dbReference type="EMBL" id="CAG8805486.1"/>
    </source>
</evidence>
<evidence type="ECO:0000259" key="1">
    <source>
        <dbReference type="Pfam" id="PF03184"/>
    </source>
</evidence>
<dbReference type="Pfam" id="PF03184">
    <property type="entry name" value="DDE_1"/>
    <property type="match status" value="1"/>
</dbReference>
<gene>
    <name evidence="2" type="ORF">RFULGI_LOCUS18173</name>
</gene>
<accession>A0A9N9JZY5</accession>
<dbReference type="GO" id="GO:0003676">
    <property type="term" value="F:nucleic acid binding"/>
    <property type="evidence" value="ECO:0007669"/>
    <property type="project" value="InterPro"/>
</dbReference>
<dbReference type="Proteomes" id="UP000789396">
    <property type="component" value="Unassembled WGS sequence"/>
</dbReference>
<feature type="non-terminal residue" evidence="2">
    <location>
        <position position="1"/>
    </location>
</feature>
<dbReference type="AlphaFoldDB" id="A0A9N9JZY5"/>
<comment type="caution">
    <text evidence="2">The sequence shown here is derived from an EMBL/GenBank/DDBJ whole genome shotgun (WGS) entry which is preliminary data.</text>
</comment>
<reference evidence="2" key="1">
    <citation type="submission" date="2021-06" db="EMBL/GenBank/DDBJ databases">
        <authorList>
            <person name="Kallberg Y."/>
            <person name="Tangrot J."/>
            <person name="Rosling A."/>
        </authorList>
    </citation>
    <scope>NUCLEOTIDE SEQUENCE</scope>
    <source>
        <strain evidence="2">IN212</strain>
    </source>
</reference>
<dbReference type="EMBL" id="CAJVPZ010077530">
    <property type="protein sequence ID" value="CAG8805486.1"/>
    <property type="molecule type" value="Genomic_DNA"/>
</dbReference>
<dbReference type="InterPro" id="IPR004875">
    <property type="entry name" value="DDE_SF_endonuclease_dom"/>
</dbReference>
<evidence type="ECO:0000313" key="3">
    <source>
        <dbReference type="Proteomes" id="UP000789396"/>
    </source>
</evidence>
<feature type="domain" description="DDE-1" evidence="1">
    <location>
        <begin position="1"/>
        <end position="81"/>
    </location>
</feature>
<organism evidence="2 3">
    <name type="scientific">Racocetra fulgida</name>
    <dbReference type="NCBI Taxonomy" id="60492"/>
    <lineage>
        <taxon>Eukaryota</taxon>
        <taxon>Fungi</taxon>
        <taxon>Fungi incertae sedis</taxon>
        <taxon>Mucoromycota</taxon>
        <taxon>Glomeromycotina</taxon>
        <taxon>Glomeromycetes</taxon>
        <taxon>Diversisporales</taxon>
        <taxon>Gigasporaceae</taxon>
        <taxon>Racocetra</taxon>
    </lineage>
</organism>
<sequence length="101" mass="11255">SNAIGTDKLQLLVIGSSIEPQALVGINHQTLPVTYRSNENAWIRSDIFGKWLETLDKKFRLENRQILLLIDGAACHFDLNKTTANIPSNAQDTSDDEESTN</sequence>
<name>A0A9N9JZY5_9GLOM</name>
<protein>
    <submittedName>
        <fullName evidence="2">632_t:CDS:1</fullName>
    </submittedName>
</protein>